<evidence type="ECO:0008006" key="3">
    <source>
        <dbReference type="Google" id="ProtNLM"/>
    </source>
</evidence>
<feature type="signal peptide" evidence="1">
    <location>
        <begin position="1"/>
        <end position="21"/>
    </location>
</feature>
<organism evidence="2">
    <name type="scientific">Roseihalotalea indica</name>
    <dbReference type="NCBI Taxonomy" id="2867963"/>
    <lineage>
        <taxon>Bacteria</taxon>
        <taxon>Pseudomonadati</taxon>
        <taxon>Bacteroidota</taxon>
        <taxon>Cytophagia</taxon>
        <taxon>Cytophagales</taxon>
        <taxon>Catalimonadaceae</taxon>
        <taxon>Roseihalotalea</taxon>
    </lineage>
</organism>
<accession>A0AA49GK70</accession>
<name>A0AA49GK70_9BACT</name>
<sequence length="199" mass="22732">MKKIIKLMVGLLLLGGIYSCATSPRESAASESLEEMSVTDSELDAQFTADRLPRKRLDALEVRARQKLMDCMDYLTLMNNPDLDSTFRAQAMVQVSQLFIQPQHMDALLEDLVLLTDSIRQRQPVQKIHYTIQEAVVTQPLQPVTAKQYRGVMTFLQVAEVNRQEVTQERKADIWVKKVTKQFGDEQEAVWEVFLGSID</sequence>
<reference evidence="2" key="2">
    <citation type="journal article" date="2024" name="Antonie Van Leeuwenhoek">
        <title>Roseihalotalea indica gen. nov., sp. nov., a halophilic Bacteroidetes from mesopelagic Southwest Indian Ocean with higher carbohydrate metabolic potential.</title>
        <authorList>
            <person name="Chen B."/>
            <person name="Zhang M."/>
            <person name="Lin D."/>
            <person name="Ye J."/>
            <person name="Tang K."/>
        </authorList>
    </citation>
    <scope>NUCLEOTIDE SEQUENCE</scope>
    <source>
        <strain evidence="2">TK19036</strain>
    </source>
</reference>
<dbReference type="EMBL" id="CP120682">
    <property type="protein sequence ID" value="WKN35256.1"/>
    <property type="molecule type" value="Genomic_DNA"/>
</dbReference>
<keyword evidence="1" id="KW-0732">Signal</keyword>
<gene>
    <name evidence="2" type="ORF">K4G66_23030</name>
</gene>
<dbReference type="PROSITE" id="PS51257">
    <property type="entry name" value="PROKAR_LIPOPROTEIN"/>
    <property type="match status" value="1"/>
</dbReference>
<proteinExistence type="predicted"/>
<evidence type="ECO:0000256" key="1">
    <source>
        <dbReference type="SAM" id="SignalP"/>
    </source>
</evidence>
<feature type="chain" id="PRO_5041318405" description="Lipoprotein" evidence="1">
    <location>
        <begin position="22"/>
        <end position="199"/>
    </location>
</feature>
<dbReference type="AlphaFoldDB" id="A0AA49GK70"/>
<protein>
    <recommendedName>
        <fullName evidence="3">Lipoprotein</fullName>
    </recommendedName>
</protein>
<evidence type="ECO:0000313" key="2">
    <source>
        <dbReference type="EMBL" id="WKN35256.1"/>
    </source>
</evidence>
<reference evidence="2" key="1">
    <citation type="journal article" date="2023" name="Comput. Struct. Biotechnol. J.">
        <title>Discovery of a novel marine Bacteroidetes with a rich repertoire of carbohydrate-active enzymes.</title>
        <authorList>
            <person name="Chen B."/>
            <person name="Liu G."/>
            <person name="Chen Q."/>
            <person name="Wang H."/>
            <person name="Liu L."/>
            <person name="Tang K."/>
        </authorList>
    </citation>
    <scope>NUCLEOTIDE SEQUENCE</scope>
    <source>
        <strain evidence="2">TK19036</strain>
    </source>
</reference>